<dbReference type="InterPro" id="IPR048641">
    <property type="entry name" value="RlmN_N"/>
</dbReference>
<evidence type="ECO:0000256" key="3">
    <source>
        <dbReference type="ARBA" id="ARBA00007544"/>
    </source>
</evidence>
<evidence type="ECO:0000259" key="15">
    <source>
        <dbReference type="PROSITE" id="PS51918"/>
    </source>
</evidence>
<evidence type="ECO:0000313" key="17">
    <source>
        <dbReference type="Proteomes" id="UP001221217"/>
    </source>
</evidence>
<evidence type="ECO:0000256" key="10">
    <source>
        <dbReference type="ARBA" id="ARBA00022694"/>
    </source>
</evidence>
<dbReference type="Gene3D" id="1.10.150.530">
    <property type="match status" value="1"/>
</dbReference>
<dbReference type="InterPro" id="IPR007197">
    <property type="entry name" value="rSAM"/>
</dbReference>
<keyword evidence="5" id="KW-0963">Cytoplasm</keyword>
<comment type="subcellular location">
    <subcellularLocation>
        <location evidence="2">Cytoplasm</location>
    </subcellularLocation>
</comment>
<comment type="caution">
    <text evidence="16">The sequence shown here is derived from an EMBL/GenBank/DDBJ whole genome shotgun (WGS) entry which is preliminary data.</text>
</comment>
<organism evidence="16 17">
    <name type="scientific">Candidatus Thalassospirochaeta sargassi</name>
    <dbReference type="NCBI Taxonomy" id="3119039"/>
    <lineage>
        <taxon>Bacteria</taxon>
        <taxon>Pseudomonadati</taxon>
        <taxon>Spirochaetota</taxon>
        <taxon>Spirochaetia</taxon>
        <taxon>Spirochaetales</taxon>
        <taxon>Spirochaetaceae</taxon>
        <taxon>Candidatus Thalassospirochaeta</taxon>
    </lineage>
</organism>
<dbReference type="InterPro" id="IPR058240">
    <property type="entry name" value="rSAM_sf"/>
</dbReference>
<dbReference type="Proteomes" id="UP001221217">
    <property type="component" value="Unassembled WGS sequence"/>
</dbReference>
<evidence type="ECO:0000256" key="11">
    <source>
        <dbReference type="ARBA" id="ARBA00022723"/>
    </source>
</evidence>
<dbReference type="Pfam" id="PF21016">
    <property type="entry name" value="RlmN_N"/>
    <property type="match status" value="1"/>
</dbReference>
<evidence type="ECO:0000256" key="6">
    <source>
        <dbReference type="ARBA" id="ARBA00022552"/>
    </source>
</evidence>
<keyword evidence="13" id="KW-0411">Iron-sulfur</keyword>
<evidence type="ECO:0000256" key="2">
    <source>
        <dbReference type="ARBA" id="ARBA00004496"/>
    </source>
</evidence>
<keyword evidence="14" id="KW-1015">Disulfide bond</keyword>
<gene>
    <name evidence="16" type="primary">rlmN</name>
    <name evidence="16" type="ORF">PQJ61_15775</name>
</gene>
<comment type="cofactor">
    <cofactor evidence="1">
        <name>[4Fe-4S] cluster</name>
        <dbReference type="ChEBI" id="CHEBI:49883"/>
    </cofactor>
</comment>
<dbReference type="PROSITE" id="PS51918">
    <property type="entry name" value="RADICAL_SAM"/>
    <property type="match status" value="1"/>
</dbReference>
<feature type="domain" description="Radical SAM core" evidence="15">
    <location>
        <begin position="97"/>
        <end position="325"/>
    </location>
</feature>
<evidence type="ECO:0000256" key="8">
    <source>
        <dbReference type="ARBA" id="ARBA00022679"/>
    </source>
</evidence>
<evidence type="ECO:0000256" key="9">
    <source>
        <dbReference type="ARBA" id="ARBA00022691"/>
    </source>
</evidence>
<evidence type="ECO:0000256" key="1">
    <source>
        <dbReference type="ARBA" id="ARBA00001966"/>
    </source>
</evidence>
<evidence type="ECO:0000256" key="12">
    <source>
        <dbReference type="ARBA" id="ARBA00023004"/>
    </source>
</evidence>
<proteinExistence type="inferred from homology"/>
<dbReference type="SFLD" id="SFLDS00029">
    <property type="entry name" value="Radical_SAM"/>
    <property type="match status" value="1"/>
</dbReference>
<keyword evidence="8 16" id="KW-0808">Transferase</keyword>
<dbReference type="EMBL" id="JAQQAL010000042">
    <property type="protein sequence ID" value="MDC7228221.1"/>
    <property type="molecule type" value="Genomic_DNA"/>
</dbReference>
<protein>
    <submittedName>
        <fullName evidence="16">23S rRNA (Adenine(2503)-C(2))-methyltransferase RlmN</fullName>
        <ecNumber evidence="16">2.1.1.192</ecNumber>
    </submittedName>
</protein>
<dbReference type="PIRSF" id="PIRSF006004">
    <property type="entry name" value="CHP00048"/>
    <property type="match status" value="1"/>
</dbReference>
<evidence type="ECO:0000256" key="7">
    <source>
        <dbReference type="ARBA" id="ARBA00022603"/>
    </source>
</evidence>
<dbReference type="CDD" id="cd01335">
    <property type="entry name" value="Radical_SAM"/>
    <property type="match status" value="1"/>
</dbReference>
<dbReference type="AlphaFoldDB" id="A0AAJ1IJM2"/>
<dbReference type="SUPFAM" id="SSF102114">
    <property type="entry name" value="Radical SAM enzymes"/>
    <property type="match status" value="1"/>
</dbReference>
<keyword evidence="11" id="KW-0479">Metal-binding</keyword>
<dbReference type="GO" id="GO:0008173">
    <property type="term" value="F:RNA methyltransferase activity"/>
    <property type="evidence" value="ECO:0007669"/>
    <property type="project" value="InterPro"/>
</dbReference>
<reference evidence="16 17" key="1">
    <citation type="submission" date="2022-12" db="EMBL/GenBank/DDBJ databases">
        <title>Metagenome assembled genome from gulf of manar.</title>
        <authorList>
            <person name="Kohli P."/>
            <person name="Pk S."/>
            <person name="Venkata Ramana C."/>
            <person name="Sasikala C."/>
        </authorList>
    </citation>
    <scope>NUCLEOTIDE SEQUENCE [LARGE SCALE GENOMIC DNA]</scope>
    <source>
        <strain evidence="16">JB008</strain>
    </source>
</reference>
<dbReference type="GO" id="GO:0046872">
    <property type="term" value="F:metal ion binding"/>
    <property type="evidence" value="ECO:0007669"/>
    <property type="project" value="UniProtKB-KW"/>
</dbReference>
<dbReference type="InterPro" id="IPR013785">
    <property type="entry name" value="Aldolase_TIM"/>
</dbReference>
<dbReference type="GO" id="GO:0070475">
    <property type="term" value="P:rRNA base methylation"/>
    <property type="evidence" value="ECO:0007669"/>
    <property type="project" value="InterPro"/>
</dbReference>
<keyword evidence="6" id="KW-0698">rRNA processing</keyword>
<dbReference type="InterPro" id="IPR004383">
    <property type="entry name" value="rRNA_lsu_MTrfase_RlmN/Cfr"/>
</dbReference>
<accession>A0AAJ1IJM2</accession>
<comment type="similarity">
    <text evidence="3">Belongs to the radical SAM superfamily. RlmN family.</text>
</comment>
<dbReference type="SFLD" id="SFLDG01062">
    <property type="entry name" value="methyltransferase_(Class_A)"/>
    <property type="match status" value="1"/>
</dbReference>
<sequence>MNNKPSLAGLSPEDILSMTGIKERYRGRQIFEWLKRGAESFEQMTNLPAALREKLADSFCIFSTTVETAEVDDDGTAKIALRMHDDCLIEAVLLIDENERRTACLSSQVGCAMGCSFCRTGMMGFRRNLSSVEIIEQFMHLQSLYGEISNIVYMGMGEPLMNTGEVIKSLEYFTSEKGLGMSARRITVSTCGITEGIKRLADEAPPVRLAVSLVSADPETRTEIMPVTRTSSLDSLKTALMHYQQTGGRRITLECAIIGGVNDRREGASLIAAWSEGLSVNVNVIPWNPASEIDFREPTMKNLEAFCRELERKKIPYTRRYRRGRGLNAACGQLAVNLDKNKS</sequence>
<dbReference type="InterPro" id="IPR040072">
    <property type="entry name" value="Methyltransferase_A"/>
</dbReference>
<dbReference type="EC" id="2.1.1.192" evidence="16"/>
<evidence type="ECO:0000256" key="14">
    <source>
        <dbReference type="ARBA" id="ARBA00023157"/>
    </source>
</evidence>
<evidence type="ECO:0000256" key="5">
    <source>
        <dbReference type="ARBA" id="ARBA00022490"/>
    </source>
</evidence>
<dbReference type="InterPro" id="IPR027492">
    <property type="entry name" value="RNA_MTrfase_RlmN"/>
</dbReference>
<dbReference type="NCBIfam" id="TIGR00048">
    <property type="entry name" value="rRNA_mod_RlmN"/>
    <property type="match status" value="1"/>
</dbReference>
<dbReference type="SFLD" id="SFLDF00275">
    <property type="entry name" value="adenosine_C2_methyltransferase"/>
    <property type="match status" value="1"/>
</dbReference>
<keyword evidence="12" id="KW-0408">Iron</keyword>
<dbReference type="GO" id="GO:0030488">
    <property type="term" value="P:tRNA methylation"/>
    <property type="evidence" value="ECO:0007669"/>
    <property type="project" value="InterPro"/>
</dbReference>
<evidence type="ECO:0000313" key="16">
    <source>
        <dbReference type="EMBL" id="MDC7228221.1"/>
    </source>
</evidence>
<dbReference type="Pfam" id="PF04055">
    <property type="entry name" value="Radical_SAM"/>
    <property type="match status" value="1"/>
</dbReference>
<dbReference type="PANTHER" id="PTHR30544">
    <property type="entry name" value="23S RRNA METHYLTRANSFERASE"/>
    <property type="match status" value="1"/>
</dbReference>
<dbReference type="PANTHER" id="PTHR30544:SF5">
    <property type="entry name" value="RADICAL SAM CORE DOMAIN-CONTAINING PROTEIN"/>
    <property type="match status" value="1"/>
</dbReference>
<dbReference type="GO" id="GO:0051539">
    <property type="term" value="F:4 iron, 4 sulfur cluster binding"/>
    <property type="evidence" value="ECO:0007669"/>
    <property type="project" value="UniProtKB-KW"/>
</dbReference>
<keyword evidence="4" id="KW-0004">4Fe-4S</keyword>
<evidence type="ECO:0000256" key="13">
    <source>
        <dbReference type="ARBA" id="ARBA00023014"/>
    </source>
</evidence>
<name>A0AAJ1IJM2_9SPIO</name>
<keyword evidence="7 16" id="KW-0489">Methyltransferase</keyword>
<dbReference type="GO" id="GO:0005737">
    <property type="term" value="C:cytoplasm"/>
    <property type="evidence" value="ECO:0007669"/>
    <property type="project" value="UniProtKB-SubCell"/>
</dbReference>
<keyword evidence="9" id="KW-0949">S-adenosyl-L-methionine</keyword>
<keyword evidence="10" id="KW-0819">tRNA processing</keyword>
<evidence type="ECO:0000256" key="4">
    <source>
        <dbReference type="ARBA" id="ARBA00022485"/>
    </source>
</evidence>
<dbReference type="Gene3D" id="3.20.20.70">
    <property type="entry name" value="Aldolase class I"/>
    <property type="match status" value="1"/>
</dbReference>